<evidence type="ECO:0000313" key="4">
    <source>
        <dbReference type="Proteomes" id="UP000064967"/>
    </source>
</evidence>
<dbReference type="EMBL" id="CP012333">
    <property type="protein sequence ID" value="AKV00445.1"/>
    <property type="molecule type" value="Genomic_DNA"/>
</dbReference>
<feature type="chain" id="PRO_5005466602" evidence="2">
    <location>
        <begin position="24"/>
        <end position="345"/>
    </location>
</feature>
<gene>
    <name evidence="3" type="ORF">AKJ09_07108</name>
</gene>
<reference evidence="3 4" key="1">
    <citation type="submission" date="2015-08" db="EMBL/GenBank/DDBJ databases">
        <authorList>
            <person name="Babu N.S."/>
            <person name="Beckwith C.J."/>
            <person name="Beseler K.G."/>
            <person name="Brison A."/>
            <person name="Carone J.V."/>
            <person name="Caskin T.P."/>
            <person name="Diamond M."/>
            <person name="Durham M.E."/>
            <person name="Foxe J.M."/>
            <person name="Go M."/>
            <person name="Henderson B.A."/>
            <person name="Jones I.B."/>
            <person name="McGettigan J.A."/>
            <person name="Micheletti S.J."/>
            <person name="Nasrallah M.E."/>
            <person name="Ortiz D."/>
            <person name="Piller C.R."/>
            <person name="Privatt S.R."/>
            <person name="Schneider S.L."/>
            <person name="Sharp S."/>
            <person name="Smith T.C."/>
            <person name="Stanton J.D."/>
            <person name="Ullery H.E."/>
            <person name="Wilson R.J."/>
            <person name="Serrano M.G."/>
            <person name="Buck G."/>
            <person name="Lee V."/>
            <person name="Wang Y."/>
            <person name="Carvalho R."/>
            <person name="Voegtly L."/>
            <person name="Shi R."/>
            <person name="Duckworth R."/>
            <person name="Johnson A."/>
            <person name="Loviza R."/>
            <person name="Walstead R."/>
            <person name="Shah Z."/>
            <person name="Kiflezghi M."/>
            <person name="Wade K."/>
            <person name="Ball S.L."/>
            <person name="Bradley K.W."/>
            <person name="Asai D.J."/>
            <person name="Bowman C.A."/>
            <person name="Russell D.A."/>
            <person name="Pope W.H."/>
            <person name="Jacobs-Sera D."/>
            <person name="Hendrix R.W."/>
            <person name="Hatfull G.F."/>
        </authorList>
    </citation>
    <scope>NUCLEOTIDE SEQUENCE [LARGE SCALE GENOMIC DNA]</scope>
    <source>
        <strain evidence="3 4">DSM 27648</strain>
    </source>
</reference>
<dbReference type="Proteomes" id="UP000064967">
    <property type="component" value="Chromosome"/>
</dbReference>
<organism evidence="3 4">
    <name type="scientific">Labilithrix luteola</name>
    <dbReference type="NCBI Taxonomy" id="1391654"/>
    <lineage>
        <taxon>Bacteria</taxon>
        <taxon>Pseudomonadati</taxon>
        <taxon>Myxococcota</taxon>
        <taxon>Polyangia</taxon>
        <taxon>Polyangiales</taxon>
        <taxon>Labilitrichaceae</taxon>
        <taxon>Labilithrix</taxon>
    </lineage>
</organism>
<dbReference type="PROSITE" id="PS51257">
    <property type="entry name" value="PROKAR_LIPOPROTEIN"/>
    <property type="match status" value="1"/>
</dbReference>
<dbReference type="STRING" id="1391654.AKJ09_07108"/>
<feature type="signal peptide" evidence="2">
    <location>
        <begin position="1"/>
        <end position="23"/>
    </location>
</feature>
<dbReference type="RefSeq" id="WP_146651733.1">
    <property type="nucleotide sequence ID" value="NZ_CP012333.1"/>
</dbReference>
<evidence type="ECO:0000256" key="1">
    <source>
        <dbReference type="SAM" id="MobiDB-lite"/>
    </source>
</evidence>
<evidence type="ECO:0000313" key="3">
    <source>
        <dbReference type="EMBL" id="AKV00445.1"/>
    </source>
</evidence>
<dbReference type="AlphaFoldDB" id="A0A0K1Q4W3"/>
<accession>A0A0K1Q4W3</accession>
<dbReference type="KEGG" id="llu:AKJ09_07108"/>
<feature type="compositionally biased region" description="Basic residues" evidence="1">
    <location>
        <begin position="157"/>
        <end position="166"/>
    </location>
</feature>
<proteinExistence type="predicted"/>
<keyword evidence="2" id="KW-0732">Signal</keyword>
<sequence>MRIAAGALSLGLAWLMGCPEARADATFALSWRSKPGVPACLTEAAVRRGVEKKLERNPFTDREHADILIEGEESRASGRFRARLTQRDRGGIVLGARELDADTCASLLRTATIVVALFIEPEGARPRQPETTSEPAPPPEEAEEEPIEPEPAMTGAPRRRKLRSKPAPRPLPTFELSLGAGIAGAIGLLPSPSVSVRAAARLEATRSRIGFEWSGGYSLPQTLRDGSVRGTFSAIDQQLRACVPLLPTSRLTLDACGGVFWGAIIPTTSGVRERKDAWRPLAGPLGALALELDQRPGALRLDLGLVVLPLRRELYYETTTGQQQLFYSTGRFVGFVGVSGLLTIL</sequence>
<feature type="region of interest" description="Disordered" evidence="1">
    <location>
        <begin position="124"/>
        <end position="169"/>
    </location>
</feature>
<protein>
    <submittedName>
        <fullName evidence="3">Uncharacterized protein</fullName>
    </submittedName>
</protein>
<keyword evidence="4" id="KW-1185">Reference proteome</keyword>
<evidence type="ECO:0000256" key="2">
    <source>
        <dbReference type="SAM" id="SignalP"/>
    </source>
</evidence>
<name>A0A0K1Q4W3_9BACT</name>